<protein>
    <submittedName>
        <fullName evidence="2">Uncharacterized protein</fullName>
    </submittedName>
</protein>
<reference evidence="2" key="1">
    <citation type="submission" date="2023-06" db="EMBL/GenBank/DDBJ databases">
        <title>Conoideocrella luteorostrata (Hypocreales: Clavicipitaceae), a potential biocontrol fungus for elongate hemlock scale in United States Christmas tree production areas.</title>
        <authorList>
            <person name="Barrett H."/>
            <person name="Lovett B."/>
            <person name="Macias A.M."/>
            <person name="Stajich J.E."/>
            <person name="Kasson M.T."/>
        </authorList>
    </citation>
    <scope>NUCLEOTIDE SEQUENCE</scope>
    <source>
        <strain evidence="2">ARSEF 14590</strain>
    </source>
</reference>
<feature type="compositionally biased region" description="Polar residues" evidence="1">
    <location>
        <begin position="1"/>
        <end position="12"/>
    </location>
</feature>
<dbReference type="AlphaFoldDB" id="A0AAJ0CHR7"/>
<proteinExistence type="predicted"/>
<dbReference type="EMBL" id="JASWJB010000245">
    <property type="protein sequence ID" value="KAK2592802.1"/>
    <property type="molecule type" value="Genomic_DNA"/>
</dbReference>
<organism evidence="2 3">
    <name type="scientific">Conoideocrella luteorostrata</name>
    <dbReference type="NCBI Taxonomy" id="1105319"/>
    <lineage>
        <taxon>Eukaryota</taxon>
        <taxon>Fungi</taxon>
        <taxon>Dikarya</taxon>
        <taxon>Ascomycota</taxon>
        <taxon>Pezizomycotina</taxon>
        <taxon>Sordariomycetes</taxon>
        <taxon>Hypocreomycetidae</taxon>
        <taxon>Hypocreales</taxon>
        <taxon>Clavicipitaceae</taxon>
        <taxon>Conoideocrella</taxon>
    </lineage>
</organism>
<accession>A0AAJ0CHR7</accession>
<feature type="region of interest" description="Disordered" evidence="1">
    <location>
        <begin position="1"/>
        <end position="22"/>
    </location>
</feature>
<name>A0AAJ0CHR7_9HYPO</name>
<sequence length="255" mass="28648">MSQTSLVETSSGGPPRPAFENTGSLRLNLPYLTQEPSSAGVKQSFALDGRYIYETAATPATPIYHVSTSNTQSGKPWQLQVSRLLPSEARRLSVAASNAAEEPFIRYDDDLTLYAGEKINIPISIGPKPLLVIRGRKRGTVQGSIIMERSGRSYKFFHMIPIRRALTQAESDRMQALMHKRGYRDSDDWKKKLLLSVQERPTKGSEELEWIDEYDAIVATEQDGKVDIAREMEIEKRDLVIACWACKNFVLDKPA</sequence>
<evidence type="ECO:0000313" key="2">
    <source>
        <dbReference type="EMBL" id="KAK2592802.1"/>
    </source>
</evidence>
<gene>
    <name evidence="2" type="ORF">QQS21_009506</name>
</gene>
<comment type="caution">
    <text evidence="2">The sequence shown here is derived from an EMBL/GenBank/DDBJ whole genome shotgun (WGS) entry which is preliminary data.</text>
</comment>
<evidence type="ECO:0000256" key="1">
    <source>
        <dbReference type="SAM" id="MobiDB-lite"/>
    </source>
</evidence>
<dbReference type="Proteomes" id="UP001251528">
    <property type="component" value="Unassembled WGS sequence"/>
</dbReference>
<keyword evidence="3" id="KW-1185">Reference proteome</keyword>
<evidence type="ECO:0000313" key="3">
    <source>
        <dbReference type="Proteomes" id="UP001251528"/>
    </source>
</evidence>